<comment type="cofactor">
    <cofactor evidence="1">
        <name>Mn(2+)</name>
        <dbReference type="ChEBI" id="CHEBI:29035"/>
    </cofactor>
</comment>
<dbReference type="SUPFAM" id="SSF55811">
    <property type="entry name" value="Nudix"/>
    <property type="match status" value="1"/>
</dbReference>
<dbReference type="Gene3D" id="3.90.79.10">
    <property type="entry name" value="Nucleoside Triphosphate Pyrophosphohydrolase"/>
    <property type="match status" value="1"/>
</dbReference>
<evidence type="ECO:0000256" key="6">
    <source>
        <dbReference type="ARBA" id="ARBA00023211"/>
    </source>
</evidence>
<dbReference type="PROSITE" id="PS51462">
    <property type="entry name" value="NUDIX"/>
    <property type="match status" value="1"/>
</dbReference>
<evidence type="ECO:0000313" key="8">
    <source>
        <dbReference type="EMBL" id="ABQ24495.1"/>
    </source>
</evidence>
<dbReference type="EMBL" id="CP000698">
    <property type="protein sequence ID" value="ABQ24495.1"/>
    <property type="molecule type" value="Genomic_DNA"/>
</dbReference>
<dbReference type="InterPro" id="IPR015797">
    <property type="entry name" value="NUDIX_hydrolase-like_dom_sf"/>
</dbReference>
<dbReference type="AlphaFoldDB" id="A5GD56"/>
<dbReference type="HOGENOM" id="CLU_040940_5_3_7"/>
<keyword evidence="4 8" id="KW-0378">Hydrolase</keyword>
<name>A5GD56_GEOUR</name>
<evidence type="ECO:0000256" key="4">
    <source>
        <dbReference type="ARBA" id="ARBA00022801"/>
    </source>
</evidence>
<dbReference type="PANTHER" id="PTHR12992:SF11">
    <property type="entry name" value="MITOCHONDRIAL COENZYME A DIPHOSPHATASE NUDT8"/>
    <property type="match status" value="1"/>
</dbReference>
<evidence type="ECO:0000259" key="7">
    <source>
        <dbReference type="PROSITE" id="PS51462"/>
    </source>
</evidence>
<dbReference type="STRING" id="351605.Gura_0279"/>
<dbReference type="InterPro" id="IPR000086">
    <property type="entry name" value="NUDIX_hydrolase_dom"/>
</dbReference>
<dbReference type="KEGG" id="gur:Gura_0279"/>
<accession>A5GD56</accession>
<reference evidence="8 9" key="1">
    <citation type="submission" date="2007-05" db="EMBL/GenBank/DDBJ databases">
        <title>Complete sequence of Geobacter uraniireducens Rf4.</title>
        <authorList>
            <consortium name="US DOE Joint Genome Institute"/>
            <person name="Copeland A."/>
            <person name="Lucas S."/>
            <person name="Lapidus A."/>
            <person name="Barry K."/>
            <person name="Detter J.C."/>
            <person name="Glavina del Rio T."/>
            <person name="Hammon N."/>
            <person name="Israni S."/>
            <person name="Dalin E."/>
            <person name="Tice H."/>
            <person name="Pitluck S."/>
            <person name="Chertkov O."/>
            <person name="Brettin T."/>
            <person name="Bruce D."/>
            <person name="Han C."/>
            <person name="Schmutz J."/>
            <person name="Larimer F."/>
            <person name="Land M."/>
            <person name="Hauser L."/>
            <person name="Kyrpides N."/>
            <person name="Mikhailova N."/>
            <person name="Shelobolina E."/>
            <person name="Aklujkar M."/>
            <person name="Lovley D."/>
            <person name="Richardson P."/>
        </authorList>
    </citation>
    <scope>NUCLEOTIDE SEQUENCE [LARGE SCALE GENOMIC DNA]</scope>
    <source>
        <strain evidence="8 9">Rf4</strain>
    </source>
</reference>
<evidence type="ECO:0000256" key="1">
    <source>
        <dbReference type="ARBA" id="ARBA00001936"/>
    </source>
</evidence>
<keyword evidence="9" id="KW-1185">Reference proteome</keyword>
<organism evidence="8 9">
    <name type="scientific">Geotalea uraniireducens (strain Rf4)</name>
    <name type="common">Geobacter uraniireducens</name>
    <dbReference type="NCBI Taxonomy" id="351605"/>
    <lineage>
        <taxon>Bacteria</taxon>
        <taxon>Pseudomonadati</taxon>
        <taxon>Thermodesulfobacteriota</taxon>
        <taxon>Desulfuromonadia</taxon>
        <taxon>Geobacterales</taxon>
        <taxon>Geobacteraceae</taxon>
        <taxon>Geotalea</taxon>
    </lineage>
</organism>
<dbReference type="Proteomes" id="UP000006695">
    <property type="component" value="Chromosome"/>
</dbReference>
<proteinExistence type="predicted"/>
<feature type="domain" description="Nudix hydrolase" evidence="7">
    <location>
        <begin position="23"/>
        <end position="159"/>
    </location>
</feature>
<evidence type="ECO:0000256" key="2">
    <source>
        <dbReference type="ARBA" id="ARBA00001946"/>
    </source>
</evidence>
<dbReference type="CDD" id="cd03426">
    <property type="entry name" value="NUDIX_CoAse_Nudt7"/>
    <property type="match status" value="1"/>
</dbReference>
<dbReference type="GO" id="GO:0010945">
    <property type="term" value="F:coenzyme A diphosphatase activity"/>
    <property type="evidence" value="ECO:0007669"/>
    <property type="project" value="InterPro"/>
</dbReference>
<keyword evidence="3" id="KW-0479">Metal-binding</keyword>
<evidence type="ECO:0000313" key="9">
    <source>
        <dbReference type="Proteomes" id="UP000006695"/>
    </source>
</evidence>
<dbReference type="PANTHER" id="PTHR12992">
    <property type="entry name" value="NUDIX HYDROLASE"/>
    <property type="match status" value="1"/>
</dbReference>
<protein>
    <submittedName>
        <fullName evidence="8">NUDIX hydrolase</fullName>
    </submittedName>
</protein>
<evidence type="ECO:0000256" key="5">
    <source>
        <dbReference type="ARBA" id="ARBA00022842"/>
    </source>
</evidence>
<dbReference type="OrthoDB" id="289720at2"/>
<dbReference type="GO" id="GO:0046872">
    <property type="term" value="F:metal ion binding"/>
    <property type="evidence" value="ECO:0007669"/>
    <property type="project" value="UniProtKB-KW"/>
</dbReference>
<keyword evidence="6" id="KW-0464">Manganese</keyword>
<gene>
    <name evidence="8" type="ordered locus">Gura_0279</name>
</gene>
<sequence length="196" mass="21864">MANFDDIQCALANREPGILPADRRRLAAVALILRKGTVGLEILFIERARHAGDPWSGDLGFPGGKVEAEDADPRFAAERETREEIGLDLRCARYLGRLDEIVGATLPVRVTCFVYGVVEEVEPHLNEEVHDAFWVRLADLVDPGRHVEVPVRFTGKILRRPAIRLPQPGIPVLWGLTYRLVTQFLKVLNEPICSGP</sequence>
<dbReference type="Pfam" id="PF00293">
    <property type="entry name" value="NUDIX"/>
    <property type="match status" value="1"/>
</dbReference>
<dbReference type="InterPro" id="IPR045121">
    <property type="entry name" value="CoAse"/>
</dbReference>
<comment type="cofactor">
    <cofactor evidence="2">
        <name>Mg(2+)</name>
        <dbReference type="ChEBI" id="CHEBI:18420"/>
    </cofactor>
</comment>
<keyword evidence="5" id="KW-0460">Magnesium</keyword>
<evidence type="ECO:0000256" key="3">
    <source>
        <dbReference type="ARBA" id="ARBA00022723"/>
    </source>
</evidence>